<dbReference type="GO" id="GO:0003700">
    <property type="term" value="F:DNA-binding transcription factor activity"/>
    <property type="evidence" value="ECO:0007669"/>
    <property type="project" value="TreeGrafter"/>
</dbReference>
<dbReference type="SUPFAM" id="SSF53822">
    <property type="entry name" value="Periplasmic binding protein-like I"/>
    <property type="match status" value="1"/>
</dbReference>
<dbReference type="SUPFAM" id="SSF47413">
    <property type="entry name" value="lambda repressor-like DNA-binding domains"/>
    <property type="match status" value="1"/>
</dbReference>
<keyword evidence="3" id="KW-0804">Transcription</keyword>
<dbReference type="EMBL" id="JACIIZ010000004">
    <property type="protein sequence ID" value="MBB6251009.1"/>
    <property type="molecule type" value="Genomic_DNA"/>
</dbReference>
<comment type="caution">
    <text evidence="5">The sequence shown here is derived from an EMBL/GenBank/DDBJ whole genome shotgun (WGS) entry which is preliminary data.</text>
</comment>
<proteinExistence type="predicted"/>
<dbReference type="CDD" id="cd06278">
    <property type="entry name" value="PBP1_LacI-like"/>
    <property type="match status" value="1"/>
</dbReference>
<organism evidence="5 6">
    <name type="scientific">Nitrospirillum iridis</name>
    <dbReference type="NCBI Taxonomy" id="765888"/>
    <lineage>
        <taxon>Bacteria</taxon>
        <taxon>Pseudomonadati</taxon>
        <taxon>Pseudomonadota</taxon>
        <taxon>Alphaproteobacteria</taxon>
        <taxon>Rhodospirillales</taxon>
        <taxon>Azospirillaceae</taxon>
        <taxon>Nitrospirillum</taxon>
    </lineage>
</organism>
<dbReference type="AlphaFoldDB" id="A0A7X0EE24"/>
<keyword evidence="2 5" id="KW-0238">DNA-binding</keyword>
<gene>
    <name evidence="5" type="ORF">FHS74_001554</name>
</gene>
<dbReference type="Gene3D" id="1.10.260.40">
    <property type="entry name" value="lambda repressor-like DNA-binding domains"/>
    <property type="match status" value="1"/>
</dbReference>
<dbReference type="CDD" id="cd01392">
    <property type="entry name" value="HTH_LacI"/>
    <property type="match status" value="1"/>
</dbReference>
<dbReference type="Pfam" id="PF00356">
    <property type="entry name" value="LacI"/>
    <property type="match status" value="1"/>
</dbReference>
<feature type="domain" description="HTH lacI-type" evidence="4">
    <location>
        <begin position="15"/>
        <end position="69"/>
    </location>
</feature>
<name>A0A7X0EE24_9PROT</name>
<dbReference type="InterPro" id="IPR010982">
    <property type="entry name" value="Lambda_DNA-bd_dom_sf"/>
</dbReference>
<evidence type="ECO:0000256" key="1">
    <source>
        <dbReference type="ARBA" id="ARBA00023015"/>
    </source>
</evidence>
<evidence type="ECO:0000259" key="4">
    <source>
        <dbReference type="PROSITE" id="PS50932"/>
    </source>
</evidence>
<dbReference type="Gene3D" id="3.40.50.2300">
    <property type="match status" value="2"/>
</dbReference>
<dbReference type="InterPro" id="IPR000843">
    <property type="entry name" value="HTH_LacI"/>
</dbReference>
<keyword evidence="1" id="KW-0805">Transcription regulation</keyword>
<evidence type="ECO:0000313" key="6">
    <source>
        <dbReference type="Proteomes" id="UP000539175"/>
    </source>
</evidence>
<dbReference type="Pfam" id="PF13377">
    <property type="entry name" value="Peripla_BP_3"/>
    <property type="match status" value="1"/>
</dbReference>
<dbReference type="InterPro" id="IPR046335">
    <property type="entry name" value="LacI/GalR-like_sensor"/>
</dbReference>
<evidence type="ECO:0000313" key="5">
    <source>
        <dbReference type="EMBL" id="MBB6251009.1"/>
    </source>
</evidence>
<dbReference type="SMART" id="SM00354">
    <property type="entry name" value="HTH_LACI"/>
    <property type="match status" value="1"/>
</dbReference>
<dbReference type="Proteomes" id="UP000539175">
    <property type="component" value="Unassembled WGS sequence"/>
</dbReference>
<protein>
    <submittedName>
        <fullName evidence="5">DNA-binding LacI/PurR family transcriptional regulator</fullName>
    </submittedName>
</protein>
<dbReference type="PANTHER" id="PTHR30146">
    <property type="entry name" value="LACI-RELATED TRANSCRIPTIONAL REPRESSOR"/>
    <property type="match status" value="1"/>
</dbReference>
<sequence>MAKQPGRGFEGVALPTAYDVATRAGVSQSAVSRAFTEGASIAPATRQRILKAATELGYRPNNIARSLITRQSKTIGVVVGYLENQFYPQLLQALSYAFQAEGYRLLLFTNPPGGAPGGDEPVVEDMLNYRVDAVILASVMLSSHFADECRAAGIPVLLLNRKTDSPAVSSVTGDNEAGPRAIANYLLAMGHRRFGYVAGLESSSTSRDREAAFRAVLEPQGFQVVRAVGHYDFAAAKLATRALLASGQAPDAIFYANDHMALAGLEAARFEFGLVPGQDLSIVGFDNVGAAAWSSFDLTTYSQPIDRMVPIVVRAVLDQMANPQGEPVRAVVEGGLIIRGSSRGPKPRA</sequence>
<dbReference type="PANTHER" id="PTHR30146:SF109">
    <property type="entry name" value="HTH-TYPE TRANSCRIPTIONAL REGULATOR GALS"/>
    <property type="match status" value="1"/>
</dbReference>
<evidence type="ECO:0000256" key="3">
    <source>
        <dbReference type="ARBA" id="ARBA00023163"/>
    </source>
</evidence>
<dbReference type="GO" id="GO:0000976">
    <property type="term" value="F:transcription cis-regulatory region binding"/>
    <property type="evidence" value="ECO:0007669"/>
    <property type="project" value="TreeGrafter"/>
</dbReference>
<keyword evidence="6" id="KW-1185">Reference proteome</keyword>
<dbReference type="RefSeq" id="WP_211106176.1">
    <property type="nucleotide sequence ID" value="NZ_JACIIZ010000004.1"/>
</dbReference>
<reference evidence="5 6" key="1">
    <citation type="submission" date="2020-08" db="EMBL/GenBank/DDBJ databases">
        <title>Genomic Encyclopedia of Type Strains, Phase IV (KMG-IV): sequencing the most valuable type-strain genomes for metagenomic binning, comparative biology and taxonomic classification.</title>
        <authorList>
            <person name="Goeker M."/>
        </authorList>
    </citation>
    <scope>NUCLEOTIDE SEQUENCE [LARGE SCALE GENOMIC DNA]</scope>
    <source>
        <strain evidence="5 6">DSM 22198</strain>
    </source>
</reference>
<evidence type="ECO:0000256" key="2">
    <source>
        <dbReference type="ARBA" id="ARBA00023125"/>
    </source>
</evidence>
<accession>A0A7X0EE24</accession>
<dbReference type="InterPro" id="IPR028082">
    <property type="entry name" value="Peripla_BP_I"/>
</dbReference>
<dbReference type="PROSITE" id="PS50932">
    <property type="entry name" value="HTH_LACI_2"/>
    <property type="match status" value="1"/>
</dbReference>